<evidence type="ECO:0000259" key="1">
    <source>
        <dbReference type="SMART" id="SM00901"/>
    </source>
</evidence>
<sequence length="282" mass="32736">MKGTLERPFNDIFELIGVHQQRQPIFNQPTIKALFAPLFYHDDKFQAIMGTDKKMRLFPNRQMMNLYRGQVKAYPKCFPSLYRQEQGTIQQLIDMAKTEDFKLVLKQHPVVKELEQYNLFIDYVGLAQHYGFKTNVLDLTSDLEVAAFFACCPYDPSSNSHNFNIEEGSIGAIYQTLQLALFDHNNPAKFEVIGLQPFHRPAQQKGYSYQLDLGEDFLTVCTPIYFKQSRKASNKIFMQFNGGEALYPYDPIVEIVIDPRGRFSRLILDNFTSVLQYFKSFV</sequence>
<dbReference type="SMART" id="SM00901">
    <property type="entry name" value="FRG"/>
    <property type="match status" value="1"/>
</dbReference>
<keyword evidence="3" id="KW-1185">Reference proteome</keyword>
<accession>A0A4P6UVP2</accession>
<reference evidence="2 3" key="1">
    <citation type="submission" date="2019-02" db="EMBL/GenBank/DDBJ databases">
        <title>Ureibacillus thermophilus.</title>
        <authorList>
            <person name="Sunny J.S."/>
            <person name="Natarajan A."/>
            <person name="Saleena L.M."/>
        </authorList>
    </citation>
    <scope>NUCLEOTIDE SEQUENCE [LARGE SCALE GENOMIC DNA]</scope>
    <source>
        <strain evidence="2 3">LM102</strain>
    </source>
</reference>
<gene>
    <name evidence="2" type="ORF">DKZ56_14630</name>
</gene>
<dbReference type="RefSeq" id="WP_208650619.1">
    <property type="nucleotide sequence ID" value="NZ_CP036528.1"/>
</dbReference>
<protein>
    <submittedName>
        <fullName evidence="2">FRG domain-containing protein</fullName>
    </submittedName>
</protein>
<evidence type="ECO:0000313" key="2">
    <source>
        <dbReference type="EMBL" id="QBK26947.1"/>
    </source>
</evidence>
<dbReference type="EMBL" id="CP036528">
    <property type="protein sequence ID" value="QBK26947.1"/>
    <property type="molecule type" value="Genomic_DNA"/>
</dbReference>
<feature type="domain" description="FRG" evidence="1">
    <location>
        <begin position="61"/>
        <end position="174"/>
    </location>
</feature>
<organism evidence="2 3">
    <name type="scientific">Ureibacillus thermophilus</name>
    <dbReference type="NCBI Taxonomy" id="367743"/>
    <lineage>
        <taxon>Bacteria</taxon>
        <taxon>Bacillati</taxon>
        <taxon>Bacillota</taxon>
        <taxon>Bacilli</taxon>
        <taxon>Bacillales</taxon>
        <taxon>Caryophanaceae</taxon>
        <taxon>Ureibacillus</taxon>
    </lineage>
</organism>
<dbReference type="Proteomes" id="UP000291151">
    <property type="component" value="Chromosome"/>
</dbReference>
<name>A0A4P6UVP2_9BACL</name>
<dbReference type="InterPro" id="IPR014966">
    <property type="entry name" value="FRG-dom"/>
</dbReference>
<dbReference type="KEGG" id="uth:DKZ56_14630"/>
<evidence type="ECO:0000313" key="3">
    <source>
        <dbReference type="Proteomes" id="UP000291151"/>
    </source>
</evidence>
<dbReference type="Pfam" id="PF08867">
    <property type="entry name" value="FRG"/>
    <property type="match status" value="1"/>
</dbReference>
<dbReference type="AlphaFoldDB" id="A0A4P6UVP2"/>
<proteinExistence type="predicted"/>